<sequence>MEVGGESGGWIWGGGRREETSSGREFMEMDLAILEVGCVIEPEFGLAEVGGGGGVVSWDVVGGGDEAGEVEELIEMALRALEMAPLVPPLQLVWRYY</sequence>
<dbReference type="Proteomes" id="UP000626092">
    <property type="component" value="Unassembled WGS sequence"/>
</dbReference>
<gene>
    <name evidence="1" type="ORF">RHSIM_Rhsim09G0032800</name>
</gene>
<evidence type="ECO:0000313" key="2">
    <source>
        <dbReference type="Proteomes" id="UP000626092"/>
    </source>
</evidence>
<proteinExistence type="predicted"/>
<organism evidence="1 2">
    <name type="scientific">Rhododendron simsii</name>
    <name type="common">Sims's rhododendron</name>
    <dbReference type="NCBI Taxonomy" id="118357"/>
    <lineage>
        <taxon>Eukaryota</taxon>
        <taxon>Viridiplantae</taxon>
        <taxon>Streptophyta</taxon>
        <taxon>Embryophyta</taxon>
        <taxon>Tracheophyta</taxon>
        <taxon>Spermatophyta</taxon>
        <taxon>Magnoliopsida</taxon>
        <taxon>eudicotyledons</taxon>
        <taxon>Gunneridae</taxon>
        <taxon>Pentapetalae</taxon>
        <taxon>asterids</taxon>
        <taxon>Ericales</taxon>
        <taxon>Ericaceae</taxon>
        <taxon>Ericoideae</taxon>
        <taxon>Rhodoreae</taxon>
        <taxon>Rhododendron</taxon>
    </lineage>
</organism>
<reference evidence="1" key="1">
    <citation type="submission" date="2019-11" db="EMBL/GenBank/DDBJ databases">
        <authorList>
            <person name="Liu Y."/>
            <person name="Hou J."/>
            <person name="Li T.-Q."/>
            <person name="Guan C.-H."/>
            <person name="Wu X."/>
            <person name="Wu H.-Z."/>
            <person name="Ling F."/>
            <person name="Zhang R."/>
            <person name="Shi X.-G."/>
            <person name="Ren J.-P."/>
            <person name="Chen E.-F."/>
            <person name="Sun J.-M."/>
        </authorList>
    </citation>
    <scope>NUCLEOTIDE SEQUENCE</scope>
    <source>
        <strain evidence="1">Adult_tree_wgs_1</strain>
        <tissue evidence="1">Leaves</tissue>
    </source>
</reference>
<accession>A0A834GHL7</accession>
<comment type="caution">
    <text evidence="1">The sequence shown here is derived from an EMBL/GenBank/DDBJ whole genome shotgun (WGS) entry which is preliminary data.</text>
</comment>
<dbReference type="EMBL" id="WJXA01000009">
    <property type="protein sequence ID" value="KAF7132252.1"/>
    <property type="molecule type" value="Genomic_DNA"/>
</dbReference>
<keyword evidence="2" id="KW-1185">Reference proteome</keyword>
<dbReference type="AlphaFoldDB" id="A0A834GHL7"/>
<protein>
    <submittedName>
        <fullName evidence="1">Uncharacterized protein</fullName>
    </submittedName>
</protein>
<evidence type="ECO:0000313" key="1">
    <source>
        <dbReference type="EMBL" id="KAF7132252.1"/>
    </source>
</evidence>
<name>A0A834GHL7_RHOSS</name>